<keyword evidence="1" id="KW-0472">Membrane</keyword>
<name>F0S0S2_DESTD</name>
<keyword evidence="1" id="KW-1133">Transmembrane helix</keyword>
<reference evidence="3" key="2">
    <citation type="submission" date="2011-02" db="EMBL/GenBank/DDBJ databases">
        <title>The complete genome of Desulfurobacterium thermolithotrophum DSM 11699.</title>
        <authorList>
            <consortium name="US DOE Joint Genome Institute (JGI-PGF)"/>
            <person name="Lucas S."/>
            <person name="Copeland A."/>
            <person name="Lapidus A."/>
            <person name="Bruce D."/>
            <person name="Goodwin L."/>
            <person name="Pitluck S."/>
            <person name="Kyrpides N."/>
            <person name="Mavromatis K."/>
            <person name="Pagani I."/>
            <person name="Ivanova N."/>
            <person name="Mikhailova N."/>
            <person name="Daligault H."/>
            <person name="Detter J.C."/>
            <person name="Tapia R."/>
            <person name="Han C."/>
            <person name="Land M."/>
            <person name="Hauser L."/>
            <person name="Markowitz V."/>
            <person name="Cheng J.-F."/>
            <person name="Hugenholtz P."/>
            <person name="Woyke T."/>
            <person name="Wu D."/>
            <person name="Spring S."/>
            <person name="Brambilla E."/>
            <person name="Klenk H.-P."/>
            <person name="Eisen J.A."/>
        </authorList>
    </citation>
    <scope>NUCLEOTIDE SEQUENCE [LARGE SCALE GENOMIC DNA]</scope>
    <source>
        <strain evidence="3">DSM 11699 / BSA</strain>
    </source>
</reference>
<organism evidence="2 3">
    <name type="scientific">Desulfurobacterium thermolithotrophum (strain DSM 11699 / BSA)</name>
    <dbReference type="NCBI Taxonomy" id="868864"/>
    <lineage>
        <taxon>Bacteria</taxon>
        <taxon>Pseudomonadati</taxon>
        <taxon>Aquificota</taxon>
        <taxon>Aquificia</taxon>
        <taxon>Desulfurobacteriales</taxon>
        <taxon>Desulfurobacteriaceae</taxon>
        <taxon>Desulfurobacterium</taxon>
    </lineage>
</organism>
<dbReference type="STRING" id="868864.Dester_1239"/>
<accession>F0S0S2</accession>
<evidence type="ECO:0000313" key="3">
    <source>
        <dbReference type="Proteomes" id="UP000007102"/>
    </source>
</evidence>
<dbReference type="EMBL" id="CP002543">
    <property type="protein sequence ID" value="ADY73875.1"/>
    <property type="molecule type" value="Genomic_DNA"/>
</dbReference>
<evidence type="ECO:0000256" key="1">
    <source>
        <dbReference type="SAM" id="Phobius"/>
    </source>
</evidence>
<sequence length="98" mass="11265">MFDENVTKFLLSSALLIFFLLVLYYAANRILSFKGIYKKSSIIDIEDYKPLDKEKGFIVVSAYGTKILLGYDKNGMHKLKEWEKNEEIQPSSDSSDSN</sequence>
<dbReference type="InParanoid" id="F0S0S2"/>
<evidence type="ECO:0000313" key="2">
    <source>
        <dbReference type="EMBL" id="ADY73875.1"/>
    </source>
</evidence>
<proteinExistence type="predicted"/>
<gene>
    <name evidence="2" type="ordered locus">Dester_1239</name>
</gene>
<keyword evidence="1" id="KW-0812">Transmembrane</keyword>
<feature type="transmembrane region" description="Helical" evidence="1">
    <location>
        <begin position="6"/>
        <end position="27"/>
    </location>
</feature>
<keyword evidence="3" id="KW-1185">Reference proteome</keyword>
<reference evidence="2 3" key="1">
    <citation type="journal article" date="2011" name="Stand. Genomic Sci.">
        <title>Complete genome sequence of the thermophilic sulfur-reducer Desulfurobacterium thermolithotrophum type strain (BSA(T)) from a deep-sea hydrothermal vent.</title>
        <authorList>
            <person name="Goker M."/>
            <person name="Daligault H."/>
            <person name="Mwirichia R."/>
            <person name="Lapidus A."/>
            <person name="Lucas S."/>
            <person name="Deshpande S."/>
            <person name="Pagani I."/>
            <person name="Tapia R."/>
            <person name="Cheng J.F."/>
            <person name="Goodwin L."/>
            <person name="Pitluck S."/>
            <person name="Liolios K."/>
            <person name="Ivanova N."/>
            <person name="Mavromatis K."/>
            <person name="Mikhailova N."/>
            <person name="Pati A."/>
            <person name="Chen A."/>
            <person name="Palaniappan K."/>
            <person name="Han C."/>
            <person name="Land M."/>
            <person name="Hauser L."/>
            <person name="Pan C."/>
            <person name="Brambilla E.M."/>
            <person name="Rohde M."/>
            <person name="Spring S."/>
            <person name="Sikorski J."/>
            <person name="Wirth R."/>
            <person name="Detter J.C."/>
            <person name="Woyke T."/>
            <person name="Bristow J."/>
            <person name="Eisen J.A."/>
            <person name="Markowitz V."/>
            <person name="Hugenholtz P."/>
            <person name="Kyrpides N.C."/>
            <person name="Klenk H.P."/>
        </authorList>
    </citation>
    <scope>NUCLEOTIDE SEQUENCE [LARGE SCALE GENOMIC DNA]</scope>
    <source>
        <strain evidence="3">DSM 11699 / BSA</strain>
    </source>
</reference>
<dbReference type="Proteomes" id="UP000007102">
    <property type="component" value="Chromosome"/>
</dbReference>
<dbReference type="KEGG" id="dte:Dester_1239"/>
<dbReference type="AlphaFoldDB" id="F0S0S2"/>
<dbReference type="HOGENOM" id="CLU_2329231_0_0_0"/>
<protein>
    <submittedName>
        <fullName evidence="2">Uncharacterized protein</fullName>
    </submittedName>
</protein>